<dbReference type="PANTHER" id="PTHR24177">
    <property type="entry name" value="CASKIN"/>
    <property type="match status" value="1"/>
</dbReference>
<proteinExistence type="predicted"/>
<dbReference type="EMBL" id="BAABME010001009">
    <property type="protein sequence ID" value="GAA0146959.1"/>
    <property type="molecule type" value="Genomic_DNA"/>
</dbReference>
<dbReference type="AlphaFoldDB" id="A0AAV3P631"/>
<accession>A0AAV3P631</accession>
<dbReference type="Proteomes" id="UP001454036">
    <property type="component" value="Unassembled WGS sequence"/>
</dbReference>
<sequence length="262" mass="29507">MGIKKLPDNEEPLSPSNAHYYDESQEGLALYVPLYFAALKGDCKSAREFLAIYPEAVGQKITRNGETAVHIAAGAKHTYFVKDLVENLMTPQQLAIQNKFGNPALCFAAASDLFDFAMEILDQNPQAATARDGNGEMALHILARKPGSFYSVPYVRYIHDQKLMHLQVLKLVKKLWTEIVLLDNSSISDLIAKPTRLLFTAAGLGIIEFLVVLIRLYPDLLWKVGERRRSIFHVAVENRQENGLKLHLHINFKRNPHLSKSL</sequence>
<gene>
    <name evidence="1" type="ORF">LIER_06778</name>
</gene>
<protein>
    <submittedName>
        <fullName evidence="1">Uncharacterized protein</fullName>
    </submittedName>
</protein>
<dbReference type="SUPFAM" id="SSF48403">
    <property type="entry name" value="Ankyrin repeat"/>
    <property type="match status" value="1"/>
</dbReference>
<dbReference type="GO" id="GO:0016020">
    <property type="term" value="C:membrane"/>
    <property type="evidence" value="ECO:0007669"/>
    <property type="project" value="TreeGrafter"/>
</dbReference>
<dbReference type="Gene3D" id="1.25.40.20">
    <property type="entry name" value="Ankyrin repeat-containing domain"/>
    <property type="match status" value="1"/>
</dbReference>
<organism evidence="1 2">
    <name type="scientific">Lithospermum erythrorhizon</name>
    <name type="common">Purple gromwell</name>
    <name type="synonym">Lithospermum officinale var. erythrorhizon</name>
    <dbReference type="NCBI Taxonomy" id="34254"/>
    <lineage>
        <taxon>Eukaryota</taxon>
        <taxon>Viridiplantae</taxon>
        <taxon>Streptophyta</taxon>
        <taxon>Embryophyta</taxon>
        <taxon>Tracheophyta</taxon>
        <taxon>Spermatophyta</taxon>
        <taxon>Magnoliopsida</taxon>
        <taxon>eudicotyledons</taxon>
        <taxon>Gunneridae</taxon>
        <taxon>Pentapetalae</taxon>
        <taxon>asterids</taxon>
        <taxon>lamiids</taxon>
        <taxon>Boraginales</taxon>
        <taxon>Boraginaceae</taxon>
        <taxon>Boraginoideae</taxon>
        <taxon>Lithospermeae</taxon>
        <taxon>Lithospermum</taxon>
    </lineage>
</organism>
<dbReference type="PANTHER" id="PTHR24177:SF292">
    <property type="entry name" value="ANKYRIN REPEAT FAMILY PROTEIN-RELATED"/>
    <property type="match status" value="1"/>
</dbReference>
<evidence type="ECO:0000313" key="2">
    <source>
        <dbReference type="Proteomes" id="UP001454036"/>
    </source>
</evidence>
<name>A0AAV3P631_LITER</name>
<reference evidence="1 2" key="1">
    <citation type="submission" date="2024-01" db="EMBL/GenBank/DDBJ databases">
        <title>The complete chloroplast genome sequence of Lithospermum erythrorhizon: insights into the phylogenetic relationship among Boraginaceae species and the maternal lineages of purple gromwells.</title>
        <authorList>
            <person name="Okada T."/>
            <person name="Watanabe K."/>
        </authorList>
    </citation>
    <scope>NUCLEOTIDE SEQUENCE [LARGE SCALE GENOMIC DNA]</scope>
</reference>
<dbReference type="InterPro" id="IPR036770">
    <property type="entry name" value="Ankyrin_rpt-contain_sf"/>
</dbReference>
<evidence type="ECO:0000313" key="1">
    <source>
        <dbReference type="EMBL" id="GAA0146959.1"/>
    </source>
</evidence>
<comment type="caution">
    <text evidence="1">The sequence shown here is derived from an EMBL/GenBank/DDBJ whole genome shotgun (WGS) entry which is preliminary data.</text>
</comment>
<keyword evidence="2" id="KW-1185">Reference proteome</keyword>